<evidence type="ECO:0000313" key="1">
    <source>
        <dbReference type="EMBL" id="CAG8676749.1"/>
    </source>
</evidence>
<organism evidence="1 2">
    <name type="scientific">Acaulospora colombiana</name>
    <dbReference type="NCBI Taxonomy" id="27376"/>
    <lineage>
        <taxon>Eukaryota</taxon>
        <taxon>Fungi</taxon>
        <taxon>Fungi incertae sedis</taxon>
        <taxon>Mucoromycota</taxon>
        <taxon>Glomeromycotina</taxon>
        <taxon>Glomeromycetes</taxon>
        <taxon>Diversisporales</taxon>
        <taxon>Acaulosporaceae</taxon>
        <taxon>Acaulospora</taxon>
    </lineage>
</organism>
<feature type="non-terminal residue" evidence="1">
    <location>
        <position position="1005"/>
    </location>
</feature>
<feature type="non-terminal residue" evidence="1">
    <location>
        <position position="1"/>
    </location>
</feature>
<dbReference type="EMBL" id="CAJVPT010025835">
    <property type="protein sequence ID" value="CAG8676749.1"/>
    <property type="molecule type" value="Genomic_DNA"/>
</dbReference>
<keyword evidence="2" id="KW-1185">Reference proteome</keyword>
<gene>
    <name evidence="1" type="ORF">ACOLOM_LOCUS9168</name>
</gene>
<evidence type="ECO:0000313" key="2">
    <source>
        <dbReference type="Proteomes" id="UP000789525"/>
    </source>
</evidence>
<name>A0ACA9NXS3_9GLOM</name>
<dbReference type="Proteomes" id="UP000789525">
    <property type="component" value="Unassembled WGS sequence"/>
</dbReference>
<sequence length="1005" mass="114355">SAYTAFEVSFRRLPPEMQDFLYIISHYHFAEFPMAVFSHAARQGFISEPYALAPRDSIFSDTISLLKTILFTRDMWNMLTQHSIVRTLQSYSMASFTSGFKTELLRLHPLFCDWVYDRIPSERGLLLLSSAARVLACGQGERWMEPYLLPHIKRIISNPHWERLHINDKAAIGRILREMDHLSDARKVWSSIYHSLQSTEGPAGVALASVTIELAWTHSTDLTKMEALERQALSIFENVLGPDDEKTQLASDSLAGTYVEMGRFKEAEEMMLKSLQRLQSLYDDENPRVVNTMHALALSYYAAHDYPKAEKYQYMVLPVKRKHLGDNHPDTLLAMYNLASIYQCQGKYPEAEKLQVQVLAARKTIYGENHIDTLLSMHELASIYDFQGRYIEAEEMEKEVLKKRIEILGKDHPDTLLSMHNLAFNYQSQGRFTEAEEMQRAVFSGWRNSLGEDHPDTLLAMYGLASCYRSQGRYSEAEVLQAEVLTKRRKALGEDHPDTLLTMSSLASTYFCEGAYAKAEELQLLVLTRRRTLAGEFHPDTLSAMCDLALTYDCQGRYTDTEALETKVMAARMQILGPDHPDTLLAMHNLASTHHSLERYANSEQLESKVVEVRKRLLGENHPDTLIAMHNLASTYRAQQRYAQAEELQLTVIAGRTEVLGETHNDTLSTMESLALTYTKEGRISEATKIQTRLSILQKNPLYQGRIWEFVHVHSFDSTSPFIRVHGAPESCYLKENFLDLYHSRSSGGKYQLSEKANNDIKVLDLVKSKLGMAAGSVGQPFPVHHSSLYQFRRRPKSIFTIIRYISSLSNHYHLFYPTLPRYTAPFNFTSRVFSKSFASSRSQAILMEQESHEGDTSGSLTPTQLEGDSTKPPKTRQPKEPKVKVPRKKEPPPTIPKRSYFPLPQAQFEITGQSVSSSDEASKYLPRLGQFTLRRKKAPVWKWKKESTEADVDQAPIDSTGEDVITLTTPAILCGASRGMVKHLSRDNVALSRGTEWIHIPFEE</sequence>
<accession>A0ACA9NXS3</accession>
<proteinExistence type="predicted"/>
<protein>
    <submittedName>
        <fullName evidence="1">6565_t:CDS:1</fullName>
    </submittedName>
</protein>
<reference evidence="1" key="1">
    <citation type="submission" date="2021-06" db="EMBL/GenBank/DDBJ databases">
        <authorList>
            <person name="Kallberg Y."/>
            <person name="Tangrot J."/>
            <person name="Rosling A."/>
        </authorList>
    </citation>
    <scope>NUCLEOTIDE SEQUENCE</scope>
    <source>
        <strain evidence="1">CL356</strain>
    </source>
</reference>
<comment type="caution">
    <text evidence="1">The sequence shown here is derived from an EMBL/GenBank/DDBJ whole genome shotgun (WGS) entry which is preliminary data.</text>
</comment>